<sequence>MRTVGLVVEYNPLHNGHVYHFTEAKKQTKAEAAIIVMSGYFLQRGEPAIAGKWARTEMALRMGADLVLEIPFAYAAQNAEQFAFGATATLDATGIVDTLCFGSESGQIERIQKLASLLTDEPDVFRTVFARELARGVSYPTAYGRAAAQLLGDADAQKDTSEPNNILGLNYCLALRRLGSSIIPATITRQKAGYHDTEMTDTRIASATALRKHLLESGSLMTIEPYVPSSTLAVLANEQSSGRFPVTWDAFFPHVQHTLLTQTPEELALLHEMTEGLEHRLLAALPHAATFHELMESLKTKRYTWTRLQRLLLYSMLHVTRDQMKQATAEGPSYIRVLGFSDTGRELLRQMKKTARVPILTRVPKEKHPLLALDIRAASVYALAYPTELRLREMQREYWQTPIML</sequence>
<dbReference type="Gene3D" id="3.40.50.620">
    <property type="entry name" value="HUPs"/>
    <property type="match status" value="1"/>
</dbReference>
<dbReference type="GO" id="GO:0000049">
    <property type="term" value="F:tRNA binding"/>
    <property type="evidence" value="ECO:0007669"/>
    <property type="project" value="UniProtKB-KW"/>
</dbReference>
<proteinExistence type="inferred from homology"/>
<feature type="binding site" evidence="3">
    <location>
        <begin position="7"/>
        <end position="20"/>
    </location>
    <ligand>
        <name>ATP</name>
        <dbReference type="ChEBI" id="CHEBI:30616"/>
    </ligand>
</feature>
<comment type="catalytic activity">
    <reaction evidence="3">
        <text>cytidine(34) in elongator tRNA(Met) + acetate + ATP = N(4)-acetylcytidine(34) in elongator tRNA(Met) + AMP + diphosphate</text>
        <dbReference type="Rhea" id="RHEA:58144"/>
        <dbReference type="Rhea" id="RHEA-COMP:10693"/>
        <dbReference type="Rhea" id="RHEA-COMP:10694"/>
        <dbReference type="ChEBI" id="CHEBI:30089"/>
        <dbReference type="ChEBI" id="CHEBI:30616"/>
        <dbReference type="ChEBI" id="CHEBI:33019"/>
        <dbReference type="ChEBI" id="CHEBI:74900"/>
        <dbReference type="ChEBI" id="CHEBI:82748"/>
        <dbReference type="ChEBI" id="CHEBI:456215"/>
    </reaction>
</comment>
<reference evidence="4 5" key="1">
    <citation type="submission" date="2015-12" db="EMBL/GenBank/DDBJ databases">
        <title>Genome sequence of Aneurinibacillus soli.</title>
        <authorList>
            <person name="Lee J.S."/>
            <person name="Lee K.C."/>
            <person name="Kim K.K."/>
            <person name="Lee B.W."/>
        </authorList>
    </citation>
    <scope>NUCLEOTIDE SEQUENCE [LARGE SCALE GENOMIC DNA]</scope>
    <source>
        <strain evidence="4 5">CB4</strain>
    </source>
</reference>
<keyword evidence="3" id="KW-0067">ATP-binding</keyword>
<dbReference type="Pfam" id="PF05636">
    <property type="entry name" value="HIGH_NTase1"/>
    <property type="match status" value="1"/>
</dbReference>
<keyword evidence="3" id="KW-0963">Cytoplasm</keyword>
<dbReference type="RefSeq" id="WP_096464990.1">
    <property type="nucleotide sequence ID" value="NZ_AP017312.1"/>
</dbReference>
<keyword evidence="1 3" id="KW-0436">Ligase</keyword>
<protein>
    <recommendedName>
        <fullName evidence="3">tRNA(Met) cytidine acetate ligase</fullName>
        <ecNumber evidence="3">6.3.4.-</ecNumber>
    </recommendedName>
</protein>
<evidence type="ECO:0000313" key="5">
    <source>
        <dbReference type="Proteomes" id="UP000217696"/>
    </source>
</evidence>
<dbReference type="KEGG" id="asoc:CB4_01730"/>
<feature type="binding site" evidence="3">
    <location>
        <position position="189"/>
    </location>
    <ligand>
        <name>ATP</name>
        <dbReference type="ChEBI" id="CHEBI:30616"/>
    </ligand>
</feature>
<evidence type="ECO:0000313" key="4">
    <source>
        <dbReference type="EMBL" id="BAU27556.1"/>
    </source>
</evidence>
<comment type="subcellular location">
    <subcellularLocation>
        <location evidence="3">Cytoplasm</location>
    </subcellularLocation>
</comment>
<dbReference type="GO" id="GO:0006400">
    <property type="term" value="P:tRNA modification"/>
    <property type="evidence" value="ECO:0007669"/>
    <property type="project" value="UniProtKB-UniRule"/>
</dbReference>
<keyword evidence="3" id="KW-0547">Nucleotide-binding</keyword>
<feature type="binding site" evidence="3">
    <location>
        <position position="102"/>
    </location>
    <ligand>
        <name>ATP</name>
        <dbReference type="ChEBI" id="CHEBI:30616"/>
    </ligand>
</feature>
<dbReference type="HAMAP" id="MF_01539">
    <property type="entry name" value="TmcAL"/>
    <property type="match status" value="1"/>
</dbReference>
<dbReference type="InterPro" id="IPR008513">
    <property type="entry name" value="tRNA(Met)_cyd_acetate_ligase"/>
</dbReference>
<dbReference type="EMBL" id="AP017312">
    <property type="protein sequence ID" value="BAU27556.1"/>
    <property type="molecule type" value="Genomic_DNA"/>
</dbReference>
<dbReference type="NCBIfam" id="NF010191">
    <property type="entry name" value="PRK13670.1"/>
    <property type="match status" value="1"/>
</dbReference>
<comment type="function">
    <text evidence="3">Catalyzes the formation of N(4)-acetylcytidine (ac(4)C) at the wobble position of elongator tRNA(Met), using acetate and ATP as substrates. First activates an acetate ion to form acetyladenylate (Ac-AMP) and then transfers the acetyl group to tRNA to form ac(4)C34.</text>
</comment>
<dbReference type="GO" id="GO:0016879">
    <property type="term" value="F:ligase activity, forming carbon-nitrogen bonds"/>
    <property type="evidence" value="ECO:0007669"/>
    <property type="project" value="UniProtKB-UniRule"/>
</dbReference>
<keyword evidence="3" id="KW-0694">RNA-binding</keyword>
<dbReference type="OrthoDB" id="9769796at2"/>
<keyword evidence="2 3" id="KW-0819">tRNA processing</keyword>
<organism evidence="4 5">
    <name type="scientific">Aneurinibacillus soli</name>
    <dbReference type="NCBI Taxonomy" id="1500254"/>
    <lineage>
        <taxon>Bacteria</taxon>
        <taxon>Bacillati</taxon>
        <taxon>Bacillota</taxon>
        <taxon>Bacilli</taxon>
        <taxon>Bacillales</taxon>
        <taxon>Paenibacillaceae</taxon>
        <taxon>Aneurinibacillus group</taxon>
        <taxon>Aneurinibacillus</taxon>
    </lineage>
</organism>
<keyword evidence="5" id="KW-1185">Reference proteome</keyword>
<dbReference type="PANTHER" id="PTHR37825:SF1">
    <property type="entry name" value="TRNA(MET) CYTIDINE ACETATE LIGASE"/>
    <property type="match status" value="1"/>
</dbReference>
<name>A0A0U4NFP4_9BACL</name>
<dbReference type="GO" id="GO:0005737">
    <property type="term" value="C:cytoplasm"/>
    <property type="evidence" value="ECO:0007669"/>
    <property type="project" value="UniProtKB-SubCell"/>
</dbReference>
<accession>A0A0U4NFP4</accession>
<evidence type="ECO:0000256" key="3">
    <source>
        <dbReference type="HAMAP-Rule" id="MF_01539"/>
    </source>
</evidence>
<comment type="similarity">
    <text evidence="3">Belongs to the TmcAL family.</text>
</comment>
<comment type="caution">
    <text evidence="3">Lacks conserved residue(s) required for the propagation of feature annotation.</text>
</comment>
<dbReference type="AlphaFoldDB" id="A0A0U4NFP4"/>
<dbReference type="PANTHER" id="PTHR37825">
    <property type="entry name" value="TRNA(MET) CYTIDINE ACETATE LIGASE"/>
    <property type="match status" value="1"/>
</dbReference>
<gene>
    <name evidence="3" type="primary">tmcAL</name>
    <name evidence="4" type="ORF">CB4_01730</name>
</gene>
<dbReference type="EC" id="6.3.4.-" evidence="3"/>
<evidence type="ECO:0000256" key="1">
    <source>
        <dbReference type="ARBA" id="ARBA00022598"/>
    </source>
</evidence>
<feature type="binding site" evidence="3">
    <location>
        <position position="164"/>
    </location>
    <ligand>
        <name>ATP</name>
        <dbReference type="ChEBI" id="CHEBI:30616"/>
    </ligand>
</feature>
<dbReference type="InterPro" id="IPR014729">
    <property type="entry name" value="Rossmann-like_a/b/a_fold"/>
</dbReference>
<dbReference type="SUPFAM" id="SSF52374">
    <property type="entry name" value="Nucleotidylyl transferase"/>
    <property type="match status" value="1"/>
</dbReference>
<dbReference type="GO" id="GO:0005524">
    <property type="term" value="F:ATP binding"/>
    <property type="evidence" value="ECO:0007669"/>
    <property type="project" value="UniProtKB-KW"/>
</dbReference>
<keyword evidence="3" id="KW-0820">tRNA-binding</keyword>
<dbReference type="Proteomes" id="UP000217696">
    <property type="component" value="Chromosome"/>
</dbReference>
<evidence type="ECO:0000256" key="2">
    <source>
        <dbReference type="ARBA" id="ARBA00022694"/>
    </source>
</evidence>